<proteinExistence type="predicted"/>
<keyword evidence="2" id="KW-1133">Transmembrane helix</keyword>
<feature type="signal peptide" evidence="3">
    <location>
        <begin position="1"/>
        <end position="26"/>
    </location>
</feature>
<feature type="compositionally biased region" description="Gly residues" evidence="1">
    <location>
        <begin position="424"/>
        <end position="434"/>
    </location>
</feature>
<organism evidence="4 5">
    <name type="scientific">Diacronema lutheri</name>
    <name type="common">Unicellular marine alga</name>
    <name type="synonym">Monochrysis lutheri</name>
    <dbReference type="NCBI Taxonomy" id="2081491"/>
    <lineage>
        <taxon>Eukaryota</taxon>
        <taxon>Haptista</taxon>
        <taxon>Haptophyta</taxon>
        <taxon>Pavlovophyceae</taxon>
        <taxon>Pavlovales</taxon>
        <taxon>Pavlovaceae</taxon>
        <taxon>Diacronema</taxon>
    </lineage>
</organism>
<feature type="transmembrane region" description="Helical" evidence="2">
    <location>
        <begin position="758"/>
        <end position="780"/>
    </location>
</feature>
<keyword evidence="5" id="KW-1185">Reference proteome</keyword>
<dbReference type="OrthoDB" id="10678994at2759"/>
<dbReference type="Proteomes" id="UP000751190">
    <property type="component" value="Unassembled WGS sequence"/>
</dbReference>
<name>A0A8J6CBZ1_DIALT</name>
<feature type="transmembrane region" description="Helical" evidence="2">
    <location>
        <begin position="248"/>
        <end position="269"/>
    </location>
</feature>
<feature type="chain" id="PRO_5035286048" evidence="3">
    <location>
        <begin position="27"/>
        <end position="983"/>
    </location>
</feature>
<reference evidence="4" key="1">
    <citation type="submission" date="2021-05" db="EMBL/GenBank/DDBJ databases">
        <title>The genome of the haptophyte Pavlova lutheri (Diacronema luteri, Pavlovales) - a model for lipid biosynthesis in eukaryotic algae.</title>
        <authorList>
            <person name="Hulatt C.J."/>
            <person name="Posewitz M.C."/>
        </authorList>
    </citation>
    <scope>NUCLEOTIDE SEQUENCE</scope>
    <source>
        <strain evidence="4">NIVA-4/92</strain>
    </source>
</reference>
<feature type="transmembrane region" description="Helical" evidence="2">
    <location>
        <begin position="729"/>
        <end position="751"/>
    </location>
</feature>
<feature type="compositionally biased region" description="Gly residues" evidence="1">
    <location>
        <begin position="931"/>
        <end position="940"/>
    </location>
</feature>
<evidence type="ECO:0000256" key="2">
    <source>
        <dbReference type="SAM" id="Phobius"/>
    </source>
</evidence>
<feature type="transmembrane region" description="Helical" evidence="2">
    <location>
        <begin position="104"/>
        <end position="122"/>
    </location>
</feature>
<gene>
    <name evidence="4" type="ORF">KFE25_003258</name>
</gene>
<feature type="compositionally biased region" description="Pro residues" evidence="1">
    <location>
        <begin position="467"/>
        <end position="479"/>
    </location>
</feature>
<evidence type="ECO:0000313" key="5">
    <source>
        <dbReference type="Proteomes" id="UP000751190"/>
    </source>
</evidence>
<protein>
    <submittedName>
        <fullName evidence="4">Uncharacterized protein</fullName>
    </submittedName>
</protein>
<feature type="transmembrane region" description="Helical" evidence="2">
    <location>
        <begin position="792"/>
        <end position="812"/>
    </location>
</feature>
<feature type="compositionally biased region" description="Low complexity" evidence="1">
    <location>
        <begin position="452"/>
        <end position="466"/>
    </location>
</feature>
<feature type="transmembrane region" description="Helical" evidence="2">
    <location>
        <begin position="215"/>
        <end position="236"/>
    </location>
</feature>
<evidence type="ECO:0000256" key="1">
    <source>
        <dbReference type="SAM" id="MobiDB-lite"/>
    </source>
</evidence>
<feature type="transmembrane region" description="Helical" evidence="2">
    <location>
        <begin position="182"/>
        <end position="203"/>
    </location>
</feature>
<sequence length="983" mass="100586">MGPRGRCRVAPPLLVLLLHALAGAAAAREQAGGDAPSAYAPRPRAPTLGELPGRAAAARAPLAQIVGGEWRLITIWGAQRSASHADEVLSAGETEARLLRRWQLVTYVCVGLGYALGIGSAVPPIRIAARQILADVFAERGVARTVGLEMARARLEVVGNQAYAMGLIAAVPMLGWLGAKGCLLLCLCVSSCVCWGLAHGGFYALSARPREALTVVAWACLRVCTALTYPSLSPFVRNWYERDKYAKVWGSLLAAARLGSLGFGHWYAIGLERCLAQLPAASAAAAAHAAPPDARRGCWATQLRTEGLMLLATLLVTLFLLRESPYRVPQLRELARARGEQAGADGTPLGATLVALGGSASRAIGAMLAAGLRAPAVAAAAVAAAPAAFGGGGGGGGDASAAADVDAVAPRVCDAAVDARVGAREGGGADGRQGGADVRADDRSARPPSTVPLAADAAVDTAAGVDAPPPPPPPPPPPGQLTADALTPGAAAAAAADPPAAGLGRLPPPPVARDAPHRAARAGGAALLIRSRRLARPSAGALLRKCVRRSHFWLMAGCVAAYTPVVLFASYAAEYIEHIDNQTPAARRALEAMALRARTERRRSSFRRPGALLGSLLKPLGLDGADAGLRPRPPGLSTYAIGGGGHLAYQLSYTFGLLGGAAVYDNISQLQKATLNGCMLLVNVLCFCALALLESGGMSGGGGPGGSGGGAAIVGEGGLSEREMAARTALLGLAGATMAIPSSLPFAMFCMDFGKEGAALVGSVLQAVGGLTASAFFAALPRLRAHHGWLGVHVYLATHSLLVMACMGALMVEDARKFREGYTIAPSLLNQTFVPPLGRTVVGRLPRAGLPRPGRRLYGSGKLMVAHKFEDGWREGTPLGHVWLGKAAGWTRVHFADLNRAIPLELRPQRYGASDLWLLTNATSAPRLLAVGGGGGGGEAPGAPHDDDASARAAGGGGVGPAGARPRKDEAGVEPDASLWSGT</sequence>
<feature type="transmembrane region" description="Helical" evidence="2">
    <location>
        <begin position="674"/>
        <end position="693"/>
    </location>
</feature>
<dbReference type="EMBL" id="JAGTXO010000013">
    <property type="protein sequence ID" value="KAG8464195.1"/>
    <property type="molecule type" value="Genomic_DNA"/>
</dbReference>
<dbReference type="AlphaFoldDB" id="A0A8J6CBZ1"/>
<comment type="caution">
    <text evidence="4">The sequence shown here is derived from an EMBL/GenBank/DDBJ whole genome shotgun (WGS) entry which is preliminary data.</text>
</comment>
<accession>A0A8J6CBZ1</accession>
<evidence type="ECO:0000313" key="4">
    <source>
        <dbReference type="EMBL" id="KAG8464195.1"/>
    </source>
</evidence>
<feature type="transmembrane region" description="Helical" evidence="2">
    <location>
        <begin position="552"/>
        <end position="573"/>
    </location>
</feature>
<feature type="region of interest" description="Disordered" evidence="1">
    <location>
        <begin position="423"/>
        <end position="518"/>
    </location>
</feature>
<feature type="region of interest" description="Disordered" evidence="1">
    <location>
        <begin position="930"/>
        <end position="983"/>
    </location>
</feature>
<evidence type="ECO:0000256" key="3">
    <source>
        <dbReference type="SAM" id="SignalP"/>
    </source>
</evidence>
<keyword evidence="2" id="KW-0472">Membrane</keyword>
<keyword evidence="2" id="KW-0812">Transmembrane</keyword>
<keyword evidence="3" id="KW-0732">Signal</keyword>
<feature type="compositionally biased region" description="Low complexity" evidence="1">
    <location>
        <begin position="480"/>
        <end position="505"/>
    </location>
</feature>